<sequence length="444" mass="48754">MSSFNNSNNMNNHSHNESNNNNINTDANQNIALFLQLLSNPTILQQALASITQNSQLLPVQPSSKSTQTLPALSNALIGVVNSSFPHGLAQNPITKEEWKQWKNTKKLEEDWKDFLHLLAASCQKGKYASKQAPGKIRKIISEFKCNFPTFPVSVGDFVLQKIFENIIGNWERKNKIKEARDQGIAPPPKCKNAIPPTSRFKKKPIVQSPVTNSDIAETDDESDARSITSYENNFSRQNSITSTNTYIPDDDTPESSTITSHAIGSSSSFIPNLLPANFNVIEVDSSEDNNDNDVSEPSTITLRTTRPSRSSIPTQLLATRSSNTVEVDNSKVDNNVSGLPTPIQCPTRSSLSSRFSTQLSATSSTTTEVDNSNDVFEKSTITPRTSGFSKIQTQFSAGSNTDKIDGSINTQSSALPLSPLKQNGNNIKNKRTRADTKRTSKKQ</sequence>
<evidence type="ECO:0000256" key="1">
    <source>
        <dbReference type="SAM" id="MobiDB-lite"/>
    </source>
</evidence>
<protein>
    <submittedName>
        <fullName evidence="2">996_t:CDS:1</fullName>
    </submittedName>
</protein>
<feature type="non-terminal residue" evidence="2">
    <location>
        <position position="1"/>
    </location>
</feature>
<feature type="region of interest" description="Disordered" evidence="1">
    <location>
        <begin position="1"/>
        <end position="24"/>
    </location>
</feature>
<feature type="region of interest" description="Disordered" evidence="1">
    <location>
        <begin position="398"/>
        <end position="444"/>
    </location>
</feature>
<feature type="compositionally biased region" description="Polar residues" evidence="1">
    <location>
        <begin position="398"/>
        <end position="428"/>
    </location>
</feature>
<comment type="caution">
    <text evidence="2">The sequence shown here is derived from an EMBL/GenBank/DDBJ whole genome shotgun (WGS) entry which is preliminary data.</text>
</comment>
<dbReference type="OrthoDB" id="2423387at2759"/>
<name>A0A9N9NPG5_9GLOM</name>
<accession>A0A9N9NPG5</accession>
<feature type="region of interest" description="Disordered" evidence="1">
    <location>
        <begin position="240"/>
        <end position="260"/>
    </location>
</feature>
<evidence type="ECO:0000313" key="3">
    <source>
        <dbReference type="Proteomes" id="UP000789759"/>
    </source>
</evidence>
<feature type="compositionally biased region" description="Basic and acidic residues" evidence="1">
    <location>
        <begin position="433"/>
        <end position="444"/>
    </location>
</feature>
<proteinExistence type="predicted"/>
<feature type="region of interest" description="Disordered" evidence="1">
    <location>
        <begin position="207"/>
        <end position="226"/>
    </location>
</feature>
<organism evidence="2 3">
    <name type="scientific">Cetraspora pellucida</name>
    <dbReference type="NCBI Taxonomy" id="1433469"/>
    <lineage>
        <taxon>Eukaryota</taxon>
        <taxon>Fungi</taxon>
        <taxon>Fungi incertae sedis</taxon>
        <taxon>Mucoromycota</taxon>
        <taxon>Glomeromycotina</taxon>
        <taxon>Glomeromycetes</taxon>
        <taxon>Diversisporales</taxon>
        <taxon>Gigasporaceae</taxon>
        <taxon>Cetraspora</taxon>
    </lineage>
</organism>
<dbReference type="AlphaFoldDB" id="A0A9N9NPG5"/>
<reference evidence="2" key="1">
    <citation type="submission" date="2021-06" db="EMBL/GenBank/DDBJ databases">
        <authorList>
            <person name="Kallberg Y."/>
            <person name="Tangrot J."/>
            <person name="Rosling A."/>
        </authorList>
    </citation>
    <scope>NUCLEOTIDE SEQUENCE</scope>
    <source>
        <strain evidence="2">FL966</strain>
    </source>
</reference>
<feature type="region of interest" description="Disordered" evidence="1">
    <location>
        <begin position="331"/>
        <end position="352"/>
    </location>
</feature>
<dbReference type="Proteomes" id="UP000789759">
    <property type="component" value="Unassembled WGS sequence"/>
</dbReference>
<keyword evidence="3" id="KW-1185">Reference proteome</keyword>
<evidence type="ECO:0000313" key="2">
    <source>
        <dbReference type="EMBL" id="CAG8757667.1"/>
    </source>
</evidence>
<gene>
    <name evidence="2" type="ORF">CPELLU_LOCUS15098</name>
</gene>
<dbReference type="EMBL" id="CAJVQA010019140">
    <property type="protein sequence ID" value="CAG8757667.1"/>
    <property type="molecule type" value="Genomic_DNA"/>
</dbReference>
<feature type="compositionally biased region" description="Polar residues" evidence="1">
    <location>
        <begin position="298"/>
        <end position="312"/>
    </location>
</feature>
<feature type="region of interest" description="Disordered" evidence="1">
    <location>
        <begin position="287"/>
        <end position="312"/>
    </location>
</feature>